<dbReference type="CDD" id="cd19769">
    <property type="entry name" value="Bbox2_TRIM16-like"/>
    <property type="match status" value="1"/>
</dbReference>
<dbReference type="CDD" id="cd14686">
    <property type="entry name" value="bZIP"/>
    <property type="match status" value="1"/>
</dbReference>
<dbReference type="SUPFAM" id="SSF57845">
    <property type="entry name" value="B-box zinc-binding domain"/>
    <property type="match status" value="1"/>
</dbReference>
<evidence type="ECO:0000259" key="10">
    <source>
        <dbReference type="PROSITE" id="PS50188"/>
    </source>
</evidence>
<feature type="domain" description="B30.2/SPRY" evidence="10">
    <location>
        <begin position="358"/>
        <end position="544"/>
    </location>
</feature>
<dbReference type="SMART" id="SM00336">
    <property type="entry name" value="BBOX"/>
    <property type="match status" value="1"/>
</dbReference>
<reference evidence="11" key="1">
    <citation type="submission" date="2025-08" db="UniProtKB">
        <authorList>
            <consortium name="Ensembl"/>
        </authorList>
    </citation>
    <scope>IDENTIFICATION</scope>
</reference>
<dbReference type="InterPro" id="IPR017907">
    <property type="entry name" value="Znf_RING_CS"/>
</dbReference>
<dbReference type="Pfam" id="PF00643">
    <property type="entry name" value="zf-B_box"/>
    <property type="match status" value="1"/>
</dbReference>
<dbReference type="InterPro" id="IPR013083">
    <property type="entry name" value="Znf_RING/FYVE/PHD"/>
</dbReference>
<dbReference type="Pfam" id="PF25600">
    <property type="entry name" value="TRIM_CC"/>
    <property type="match status" value="1"/>
</dbReference>
<evidence type="ECO:0000256" key="4">
    <source>
        <dbReference type="ARBA" id="ARBA00022833"/>
    </source>
</evidence>
<keyword evidence="4" id="KW-0862">Zinc</keyword>
<feature type="domain" description="B box-type" evidence="9">
    <location>
        <begin position="156"/>
        <end position="196"/>
    </location>
</feature>
<dbReference type="InterPro" id="IPR043136">
    <property type="entry name" value="B30.2/SPRY_sf"/>
</dbReference>
<feature type="domain" description="RING-type" evidence="8">
    <location>
        <begin position="15"/>
        <end position="58"/>
    </location>
</feature>
<keyword evidence="5" id="KW-0391">Immunity</keyword>
<dbReference type="SMART" id="SM00184">
    <property type="entry name" value="RING"/>
    <property type="match status" value="1"/>
</dbReference>
<dbReference type="InterPro" id="IPR003877">
    <property type="entry name" value="SPRY_dom"/>
</dbReference>
<dbReference type="Gene3D" id="2.60.120.920">
    <property type="match status" value="1"/>
</dbReference>
<proteinExistence type="predicted"/>
<dbReference type="AlphaFoldDB" id="A0A673N4D5"/>
<dbReference type="Gene3D" id="3.30.160.60">
    <property type="entry name" value="Classic Zinc Finger"/>
    <property type="match status" value="1"/>
</dbReference>
<protein>
    <submittedName>
        <fullName evidence="11">Tripartite motif-containing protein 16-like</fullName>
    </submittedName>
</protein>
<dbReference type="Pfam" id="PF13765">
    <property type="entry name" value="PRY"/>
    <property type="match status" value="1"/>
</dbReference>
<evidence type="ECO:0000256" key="7">
    <source>
        <dbReference type="SAM" id="Coils"/>
    </source>
</evidence>
<dbReference type="InterPro" id="IPR051051">
    <property type="entry name" value="E3_ubiq-ligase_TRIM/RNF"/>
</dbReference>
<dbReference type="CDD" id="cd16040">
    <property type="entry name" value="SPRY_PRY_SNTX"/>
    <property type="match status" value="1"/>
</dbReference>
<evidence type="ECO:0000313" key="11">
    <source>
        <dbReference type="Ensembl" id="ENSSRHP00000097746.1"/>
    </source>
</evidence>
<evidence type="ECO:0000259" key="9">
    <source>
        <dbReference type="PROSITE" id="PS50119"/>
    </source>
</evidence>
<dbReference type="InterPro" id="IPR001870">
    <property type="entry name" value="B30.2/SPRY"/>
</dbReference>
<dbReference type="InterPro" id="IPR001841">
    <property type="entry name" value="Znf_RING"/>
</dbReference>
<dbReference type="GO" id="GO:0005737">
    <property type="term" value="C:cytoplasm"/>
    <property type="evidence" value="ECO:0007669"/>
    <property type="project" value="UniProtKB-ARBA"/>
</dbReference>
<dbReference type="Gene3D" id="4.10.830.40">
    <property type="match status" value="1"/>
</dbReference>
<dbReference type="GO" id="GO:0045087">
    <property type="term" value="P:innate immune response"/>
    <property type="evidence" value="ECO:0007669"/>
    <property type="project" value="UniProtKB-KW"/>
</dbReference>
<dbReference type="PROSITE" id="PS50188">
    <property type="entry name" value="B302_SPRY"/>
    <property type="match status" value="1"/>
</dbReference>
<dbReference type="SUPFAM" id="SSF49899">
    <property type="entry name" value="Concanavalin A-like lectins/glucanases"/>
    <property type="match status" value="1"/>
</dbReference>
<dbReference type="SMART" id="SM00449">
    <property type="entry name" value="SPRY"/>
    <property type="match status" value="1"/>
</dbReference>
<dbReference type="Pfam" id="PF15227">
    <property type="entry name" value="zf-C3HC4_4"/>
    <property type="match status" value="1"/>
</dbReference>
<organism evidence="11 12">
    <name type="scientific">Sinocyclocheilus rhinocerous</name>
    <dbReference type="NCBI Taxonomy" id="307959"/>
    <lineage>
        <taxon>Eukaryota</taxon>
        <taxon>Metazoa</taxon>
        <taxon>Chordata</taxon>
        <taxon>Craniata</taxon>
        <taxon>Vertebrata</taxon>
        <taxon>Euteleostomi</taxon>
        <taxon>Actinopterygii</taxon>
        <taxon>Neopterygii</taxon>
        <taxon>Teleostei</taxon>
        <taxon>Ostariophysi</taxon>
        <taxon>Cypriniformes</taxon>
        <taxon>Cyprinidae</taxon>
        <taxon>Cyprininae</taxon>
        <taxon>Sinocyclocheilus</taxon>
    </lineage>
</organism>
<reference evidence="11" key="2">
    <citation type="submission" date="2025-09" db="UniProtKB">
        <authorList>
            <consortium name="Ensembl"/>
        </authorList>
    </citation>
    <scope>IDENTIFICATION</scope>
</reference>
<dbReference type="Proteomes" id="UP000472270">
    <property type="component" value="Unassembled WGS sequence"/>
</dbReference>
<keyword evidence="2" id="KW-0479">Metal-binding</keyword>
<feature type="coiled-coil region" evidence="7">
    <location>
        <begin position="259"/>
        <end position="296"/>
    </location>
</feature>
<accession>A0A673N4D5</accession>
<dbReference type="PROSITE" id="PS50089">
    <property type="entry name" value="ZF_RING_2"/>
    <property type="match status" value="1"/>
</dbReference>
<keyword evidence="7" id="KW-0175">Coiled coil</keyword>
<gene>
    <name evidence="11" type="primary">LOC107752773</name>
</gene>
<dbReference type="InterPro" id="IPR000315">
    <property type="entry name" value="Znf_B-box"/>
</dbReference>
<dbReference type="PROSITE" id="PS50119">
    <property type="entry name" value="ZF_BBOX"/>
    <property type="match status" value="1"/>
</dbReference>
<dbReference type="PANTHER" id="PTHR25465">
    <property type="entry name" value="B-BOX DOMAIN CONTAINING"/>
    <property type="match status" value="1"/>
</dbReference>
<dbReference type="InterPro" id="IPR058030">
    <property type="entry name" value="TRIM8/14/16/25/29/45/65_CC"/>
</dbReference>
<keyword evidence="1" id="KW-0399">Innate immunity</keyword>
<dbReference type="InterPro" id="IPR006574">
    <property type="entry name" value="PRY"/>
</dbReference>
<keyword evidence="3 6" id="KW-0863">Zinc-finger</keyword>
<keyword evidence="12" id="KW-1185">Reference proteome</keyword>
<evidence type="ECO:0000256" key="2">
    <source>
        <dbReference type="ARBA" id="ARBA00022723"/>
    </source>
</evidence>
<dbReference type="PROSITE" id="PS00518">
    <property type="entry name" value="ZF_RING_1"/>
    <property type="match status" value="1"/>
</dbReference>
<evidence type="ECO:0000256" key="1">
    <source>
        <dbReference type="ARBA" id="ARBA00022588"/>
    </source>
</evidence>
<dbReference type="GO" id="GO:0008270">
    <property type="term" value="F:zinc ion binding"/>
    <property type="evidence" value="ECO:0007669"/>
    <property type="project" value="UniProtKB-KW"/>
</dbReference>
<evidence type="ECO:0000313" key="12">
    <source>
        <dbReference type="Proteomes" id="UP000472270"/>
    </source>
</evidence>
<dbReference type="SMART" id="SM00589">
    <property type="entry name" value="PRY"/>
    <property type="match status" value="1"/>
</dbReference>
<feature type="coiled-coil region" evidence="7">
    <location>
        <begin position="199"/>
        <end position="233"/>
    </location>
</feature>
<dbReference type="PANTHER" id="PTHR25465:SF5">
    <property type="entry name" value="E3 UBIQUITIN_ISG15 LIGASE TRIM25-RELATED"/>
    <property type="match status" value="1"/>
</dbReference>
<sequence length="544" mass="62218">MAEANISVDQNQLKCSVCLDLLKDPMMIPCGHNYCKRCITDVWDQDDQKGIYRCPLCKQSFTPRPVLCKNVMIAEMVEKLKKTRLQATASATPADPPASVHAGSEDVQCDSCTGIKQKAVKSCLGCRISYCQTHLEQHENLFRGKGHNLMDATGRLQELICLQHDKMLEIYCRTDQSCICMMCLVDEHKNHDTVSTAAARTEKQTQIQLNQKIQKKEEEIQELREARSAQTAVEDSERIFTELILSIEKRHSEVKQLIRDQERAAVNRAEMKLERLEQEIDELKRRNAELKQLSETQDHVHFLQSLSSASVSLSGSTDGYSVSAQLSFDDVMKSVSQLRDKLQQFCREEIEKITETERHTSLIKSSLLCLFSSDFHPFTLDPNTVNSYLYLSEGNTVITSSSYYYSYPDHPDRFENWMEALYRESVTERRYWEVEWSGEVYISVAYNSIMRKGSNNDSRFGCNDQSWRLYCCNSSCSFWYNNMHTDLPVVSSSRVGVYVDHSAGIFVSDTMSLIYRVQTTFTQPLYPGIGLGNNATAKLCRLTM</sequence>
<evidence type="ECO:0000256" key="6">
    <source>
        <dbReference type="PROSITE-ProRule" id="PRU00024"/>
    </source>
</evidence>
<dbReference type="SUPFAM" id="SSF57850">
    <property type="entry name" value="RING/U-box"/>
    <property type="match status" value="1"/>
</dbReference>
<dbReference type="Pfam" id="PF00622">
    <property type="entry name" value="SPRY"/>
    <property type="match status" value="1"/>
</dbReference>
<dbReference type="Ensembl" id="ENSSRHT00000100401.1">
    <property type="protein sequence ID" value="ENSSRHP00000097746.1"/>
    <property type="gene ID" value="ENSSRHG00000047979.1"/>
</dbReference>
<dbReference type="InterPro" id="IPR013320">
    <property type="entry name" value="ConA-like_dom_sf"/>
</dbReference>
<evidence type="ECO:0000259" key="8">
    <source>
        <dbReference type="PROSITE" id="PS50089"/>
    </source>
</evidence>
<name>A0A673N4D5_9TELE</name>
<evidence type="ECO:0000256" key="3">
    <source>
        <dbReference type="ARBA" id="ARBA00022771"/>
    </source>
</evidence>
<evidence type="ECO:0000256" key="5">
    <source>
        <dbReference type="ARBA" id="ARBA00022859"/>
    </source>
</evidence>
<dbReference type="Gene3D" id="3.30.40.10">
    <property type="entry name" value="Zinc/RING finger domain, C3HC4 (zinc finger)"/>
    <property type="match status" value="1"/>
</dbReference>